<keyword evidence="1 3" id="KW-0728">SH3 domain</keyword>
<feature type="region of interest" description="Disordered" evidence="4">
    <location>
        <begin position="153"/>
        <end position="192"/>
    </location>
</feature>
<sequence length="384" mass="42628">MAFFCPSQLSLKKKALPDKKPYPPDTYRPSTHGGGKGTLVYPTITKSAMKNGSTTNHRHEKRTVRIKESGFKQESLIERKIRTASFAKPANIRVKVTKSYEPTDKEELRVRKGHCVKILFQQGDWAYVVDSSSNEGFIPSSCCSIINASIDSNSKSSTSGYEDSFEESDDGAGEGTTIPDDPHFPRKERTESNSVTYFPKRACGPQLMVLFDYAAKDENDVSVCRGEIVMLLNDQDQEWVWISTEDGEEGFVPRTFVVSHVCEACSQWLSLTNVAAQTSTSVNSSDVTPTSSCSIGGKCTSSYRDLAPPARSERTASLKGSRLIVLHNFESKSFDDLTVQPGEYVYANLKDQLIPGWIWAYSPKSHKSGFIPEDRVKEPVVTDI</sequence>
<feature type="compositionally biased region" description="Acidic residues" evidence="4">
    <location>
        <begin position="163"/>
        <end position="172"/>
    </location>
</feature>
<dbReference type="InterPro" id="IPR051228">
    <property type="entry name" value="NADPH_Oxidase/PX-Domain"/>
</dbReference>
<evidence type="ECO:0000313" key="7">
    <source>
        <dbReference type="Proteomes" id="UP001249851"/>
    </source>
</evidence>
<feature type="domain" description="SH3" evidence="5">
    <location>
        <begin position="89"/>
        <end position="148"/>
    </location>
</feature>
<dbReference type="Gene3D" id="2.30.30.40">
    <property type="entry name" value="SH3 Domains"/>
    <property type="match status" value="3"/>
</dbReference>
<feature type="region of interest" description="Disordered" evidence="4">
    <location>
        <begin position="14"/>
        <end position="40"/>
    </location>
</feature>
<keyword evidence="2" id="KW-0677">Repeat</keyword>
<reference evidence="6" key="2">
    <citation type="journal article" date="2023" name="Science">
        <title>Genomic signatures of disease resistance in endangered staghorn corals.</title>
        <authorList>
            <person name="Vollmer S.V."/>
            <person name="Selwyn J.D."/>
            <person name="Despard B.A."/>
            <person name="Roesel C.L."/>
        </authorList>
    </citation>
    <scope>NUCLEOTIDE SEQUENCE</scope>
    <source>
        <strain evidence="6">K2</strain>
    </source>
</reference>
<proteinExistence type="predicted"/>
<dbReference type="Pfam" id="PF00018">
    <property type="entry name" value="SH3_1"/>
    <property type="match status" value="1"/>
</dbReference>
<evidence type="ECO:0000256" key="2">
    <source>
        <dbReference type="ARBA" id="ARBA00022737"/>
    </source>
</evidence>
<dbReference type="PROSITE" id="PS50002">
    <property type="entry name" value="SH3"/>
    <property type="match status" value="3"/>
</dbReference>
<dbReference type="GO" id="GO:0042554">
    <property type="term" value="P:superoxide anion generation"/>
    <property type="evidence" value="ECO:0007669"/>
    <property type="project" value="TreeGrafter"/>
</dbReference>
<evidence type="ECO:0000313" key="6">
    <source>
        <dbReference type="EMBL" id="KAK2573987.1"/>
    </source>
</evidence>
<feature type="compositionally biased region" description="Basic and acidic residues" evidence="4">
    <location>
        <begin position="180"/>
        <end position="191"/>
    </location>
</feature>
<dbReference type="GO" id="GO:0016176">
    <property type="term" value="F:superoxide-generating NADPH oxidase activator activity"/>
    <property type="evidence" value="ECO:0007669"/>
    <property type="project" value="TreeGrafter"/>
</dbReference>
<dbReference type="PANTHER" id="PTHR15706">
    <property type="entry name" value="SH3 MULTIPLE DOMAIN"/>
    <property type="match status" value="1"/>
</dbReference>
<protein>
    <submittedName>
        <fullName evidence="6">SH3 domain-containing protein Dlish</fullName>
    </submittedName>
</protein>
<evidence type="ECO:0000256" key="4">
    <source>
        <dbReference type="SAM" id="MobiDB-lite"/>
    </source>
</evidence>
<dbReference type="SMART" id="SM00326">
    <property type="entry name" value="SH3"/>
    <property type="match status" value="3"/>
</dbReference>
<dbReference type="Pfam" id="PF07653">
    <property type="entry name" value="SH3_2"/>
    <property type="match status" value="1"/>
</dbReference>
<dbReference type="InterPro" id="IPR001452">
    <property type="entry name" value="SH3_domain"/>
</dbReference>
<gene>
    <name evidence="6" type="ORF">P5673_000101</name>
</gene>
<dbReference type="AlphaFoldDB" id="A0AAD9R6J7"/>
<keyword evidence="7" id="KW-1185">Reference proteome</keyword>
<evidence type="ECO:0000256" key="1">
    <source>
        <dbReference type="ARBA" id="ARBA00022443"/>
    </source>
</evidence>
<dbReference type="PANTHER" id="PTHR15706:SF2">
    <property type="entry name" value="SH3 AND PX DOMAIN-CONTAINING PROTEIN 2A"/>
    <property type="match status" value="1"/>
</dbReference>
<organism evidence="6 7">
    <name type="scientific">Acropora cervicornis</name>
    <name type="common">Staghorn coral</name>
    <dbReference type="NCBI Taxonomy" id="6130"/>
    <lineage>
        <taxon>Eukaryota</taxon>
        <taxon>Metazoa</taxon>
        <taxon>Cnidaria</taxon>
        <taxon>Anthozoa</taxon>
        <taxon>Hexacorallia</taxon>
        <taxon>Scleractinia</taxon>
        <taxon>Astrocoeniina</taxon>
        <taxon>Acroporidae</taxon>
        <taxon>Acropora</taxon>
    </lineage>
</organism>
<dbReference type="CDD" id="cd00174">
    <property type="entry name" value="SH3"/>
    <property type="match status" value="2"/>
</dbReference>
<dbReference type="EMBL" id="JARQWQ010000001">
    <property type="protein sequence ID" value="KAK2573987.1"/>
    <property type="molecule type" value="Genomic_DNA"/>
</dbReference>
<evidence type="ECO:0000259" key="5">
    <source>
        <dbReference type="PROSITE" id="PS50002"/>
    </source>
</evidence>
<dbReference type="SUPFAM" id="SSF50044">
    <property type="entry name" value="SH3-domain"/>
    <property type="match status" value="3"/>
</dbReference>
<feature type="domain" description="SH3" evidence="5">
    <location>
        <begin position="318"/>
        <end position="381"/>
    </location>
</feature>
<evidence type="ECO:0000256" key="3">
    <source>
        <dbReference type="PROSITE-ProRule" id="PRU00192"/>
    </source>
</evidence>
<feature type="domain" description="SH3" evidence="5">
    <location>
        <begin position="202"/>
        <end position="262"/>
    </location>
</feature>
<name>A0AAD9R6J7_ACRCE</name>
<comment type="caution">
    <text evidence="6">The sequence shown here is derived from an EMBL/GenBank/DDBJ whole genome shotgun (WGS) entry which is preliminary data.</text>
</comment>
<reference evidence="6" key="1">
    <citation type="journal article" date="2023" name="G3 (Bethesda)">
        <title>Whole genome assembly and annotation of the endangered Caribbean coral Acropora cervicornis.</title>
        <authorList>
            <person name="Selwyn J.D."/>
            <person name="Vollmer S.V."/>
        </authorList>
    </citation>
    <scope>NUCLEOTIDE SEQUENCE</scope>
    <source>
        <strain evidence="6">K2</strain>
    </source>
</reference>
<dbReference type="GO" id="GO:0005737">
    <property type="term" value="C:cytoplasm"/>
    <property type="evidence" value="ECO:0007669"/>
    <property type="project" value="TreeGrafter"/>
</dbReference>
<dbReference type="InterPro" id="IPR036028">
    <property type="entry name" value="SH3-like_dom_sf"/>
</dbReference>
<accession>A0AAD9R6J7</accession>
<dbReference type="Proteomes" id="UP001249851">
    <property type="component" value="Unassembled WGS sequence"/>
</dbReference>